<proteinExistence type="predicted"/>
<dbReference type="EMBL" id="AATQ01000001">
    <property type="protein sequence ID" value="EAU48510.1"/>
    <property type="molecule type" value="Genomic_DNA"/>
</dbReference>
<accession>Q0FWP2</accession>
<dbReference type="HOGENOM" id="CLU_3010213_0_0_5"/>
<feature type="region of interest" description="Disordered" evidence="1">
    <location>
        <begin position="18"/>
        <end position="38"/>
    </location>
</feature>
<evidence type="ECO:0000313" key="3">
    <source>
        <dbReference type="Proteomes" id="UP000006230"/>
    </source>
</evidence>
<dbReference type="AntiFam" id="ANF00062">
    <property type="entry name" value="Shadow ORF (opposite ABC transporter protein)"/>
</dbReference>
<sequence>MKPFSCCSRTSRFSTSACTETSSAEVGSSRNSTSGSRISARAIATRWRWPPESWCG</sequence>
<name>Q0FWP2_SALBH</name>
<evidence type="ECO:0000256" key="1">
    <source>
        <dbReference type="SAM" id="MobiDB-lite"/>
    </source>
</evidence>
<protein>
    <submittedName>
        <fullName evidence="2">Uncharacterized protein</fullName>
    </submittedName>
</protein>
<reference evidence="2 3" key="1">
    <citation type="journal article" date="2010" name="J. Bacteriol.">
        <title>Genome sequences of Pelagibaca bermudensis HTCC2601T and Maritimibacter alkaliphilus HTCC2654T, the type strains of two marine Roseobacter genera.</title>
        <authorList>
            <person name="Thrash J.C."/>
            <person name="Cho J.C."/>
            <person name="Ferriera S."/>
            <person name="Johnson J."/>
            <person name="Vergin K.L."/>
            <person name="Giovannoni S.J."/>
        </authorList>
    </citation>
    <scope>NUCLEOTIDE SEQUENCE [LARGE SCALE GENOMIC DNA]</scope>
    <source>
        <strain evidence="3">DSM 26914 / JCM 13377 / KCTC 12554 / HTCC2601</strain>
    </source>
</reference>
<gene>
    <name evidence="2" type="ORF">R2601_03018</name>
</gene>
<evidence type="ECO:0000313" key="2">
    <source>
        <dbReference type="EMBL" id="EAU48510.1"/>
    </source>
</evidence>
<dbReference type="STRING" id="314265.R2601_03018"/>
<organism evidence="2 3">
    <name type="scientific">Salipiger bermudensis (strain DSM 26914 / JCM 13377 / KCTC 12554 / HTCC2601)</name>
    <name type="common">Pelagibaca bermudensis</name>
    <dbReference type="NCBI Taxonomy" id="314265"/>
    <lineage>
        <taxon>Bacteria</taxon>
        <taxon>Pseudomonadati</taxon>
        <taxon>Pseudomonadota</taxon>
        <taxon>Alphaproteobacteria</taxon>
        <taxon>Rhodobacterales</taxon>
        <taxon>Roseobacteraceae</taxon>
        <taxon>Salipiger</taxon>
    </lineage>
</organism>
<comment type="caution">
    <text evidence="2">The sequence shown here is derived from an EMBL/GenBank/DDBJ whole genome shotgun (WGS) entry which is preliminary data.</text>
</comment>
<keyword evidence="3" id="KW-1185">Reference proteome</keyword>
<dbReference type="AlphaFoldDB" id="Q0FWP2"/>
<dbReference type="Proteomes" id="UP000006230">
    <property type="component" value="Unassembled WGS sequence"/>
</dbReference>